<feature type="domain" description="Killer toxin Kp4" evidence="2">
    <location>
        <begin position="243"/>
        <end position="349"/>
    </location>
</feature>
<evidence type="ECO:0000259" key="2">
    <source>
        <dbReference type="Pfam" id="PF09044"/>
    </source>
</evidence>
<dbReference type="OrthoDB" id="4177994at2759"/>
<evidence type="ECO:0000256" key="1">
    <source>
        <dbReference type="SAM" id="SignalP"/>
    </source>
</evidence>
<dbReference type="Proteomes" id="UP000813461">
    <property type="component" value="Unassembled WGS sequence"/>
</dbReference>
<evidence type="ECO:0000313" key="3">
    <source>
        <dbReference type="EMBL" id="KAH7086959.1"/>
    </source>
</evidence>
<dbReference type="InterPro" id="IPR015131">
    <property type="entry name" value="Killer_tox_Kp4"/>
</dbReference>
<proteinExistence type="predicted"/>
<dbReference type="GO" id="GO:0005576">
    <property type="term" value="C:extracellular region"/>
    <property type="evidence" value="ECO:0007669"/>
    <property type="project" value="InterPro"/>
</dbReference>
<dbReference type="SUPFAM" id="SSF55221">
    <property type="entry name" value="Yeast killer toxins"/>
    <property type="match status" value="2"/>
</dbReference>
<comment type="caution">
    <text evidence="3">The sequence shown here is derived from an EMBL/GenBank/DDBJ whole genome shotgun (WGS) entry which is preliminary data.</text>
</comment>
<gene>
    <name evidence="3" type="ORF">FB567DRAFT_602516</name>
</gene>
<dbReference type="Gene3D" id="3.30.430.10">
    <property type="entry name" value="Killer Toxin P4, subunit A"/>
    <property type="match status" value="2"/>
</dbReference>
<feature type="chain" id="PRO_5035452357" description="Killer toxin Kp4 domain-containing protein" evidence="1">
    <location>
        <begin position="18"/>
        <end position="358"/>
    </location>
</feature>
<reference evidence="3" key="1">
    <citation type="journal article" date="2021" name="Nat. Commun.">
        <title>Genetic determinants of endophytism in the Arabidopsis root mycobiome.</title>
        <authorList>
            <person name="Mesny F."/>
            <person name="Miyauchi S."/>
            <person name="Thiergart T."/>
            <person name="Pickel B."/>
            <person name="Atanasova L."/>
            <person name="Karlsson M."/>
            <person name="Huettel B."/>
            <person name="Barry K.W."/>
            <person name="Haridas S."/>
            <person name="Chen C."/>
            <person name="Bauer D."/>
            <person name="Andreopoulos W."/>
            <person name="Pangilinan J."/>
            <person name="LaButti K."/>
            <person name="Riley R."/>
            <person name="Lipzen A."/>
            <person name="Clum A."/>
            <person name="Drula E."/>
            <person name="Henrissat B."/>
            <person name="Kohler A."/>
            <person name="Grigoriev I.V."/>
            <person name="Martin F.M."/>
            <person name="Hacquard S."/>
        </authorList>
    </citation>
    <scope>NUCLEOTIDE SEQUENCE</scope>
    <source>
        <strain evidence="3">MPI-SDFR-AT-0120</strain>
    </source>
</reference>
<dbReference type="AlphaFoldDB" id="A0A8K0R7G4"/>
<dbReference type="InterPro" id="IPR011329">
    <property type="entry name" value="Killer_tox_Kp4/SMK"/>
</dbReference>
<feature type="signal peptide" evidence="1">
    <location>
        <begin position="1"/>
        <end position="17"/>
    </location>
</feature>
<evidence type="ECO:0000313" key="4">
    <source>
        <dbReference type="Proteomes" id="UP000813461"/>
    </source>
</evidence>
<dbReference type="EMBL" id="JAGMVJ010000010">
    <property type="protein sequence ID" value="KAH7086959.1"/>
    <property type="molecule type" value="Genomic_DNA"/>
</dbReference>
<protein>
    <recommendedName>
        <fullName evidence="2">Killer toxin Kp4 domain-containing protein</fullName>
    </recommendedName>
</protein>
<keyword evidence="1" id="KW-0732">Signal</keyword>
<accession>A0A8K0R7G4</accession>
<organism evidence="3 4">
    <name type="scientific">Paraphoma chrysanthemicola</name>
    <dbReference type="NCBI Taxonomy" id="798071"/>
    <lineage>
        <taxon>Eukaryota</taxon>
        <taxon>Fungi</taxon>
        <taxon>Dikarya</taxon>
        <taxon>Ascomycota</taxon>
        <taxon>Pezizomycotina</taxon>
        <taxon>Dothideomycetes</taxon>
        <taxon>Pleosporomycetidae</taxon>
        <taxon>Pleosporales</taxon>
        <taxon>Pleosporineae</taxon>
        <taxon>Phaeosphaeriaceae</taxon>
        <taxon>Paraphoma</taxon>
    </lineage>
</organism>
<feature type="domain" description="Killer toxin Kp4" evidence="2">
    <location>
        <begin position="32"/>
        <end position="143"/>
    </location>
</feature>
<sequence length="358" mass="39269">MAKVAALVLTCTISAFTLPSSTVVTLSWLYTCISCTGNSECGEYCKVNVMKIKSLVDTIDDDETFSNFEQIACHSCWTGPPPTNSPKHGICVFARDLEPGKTVTAKVVKGKINALIRFGCGICGSNPTEPSNDPKDGQIKVDFTRDFCGTGVCNKTTTAHHESMTTRDLSASQNDDVCRANTRRCQDNTVQECDVQGHWYDHQVCRTDQTCKSNCDNRGYCNPYCKTNDQAPISPRDDDVHTMLNINCRGSGWCTSACGRNIWQVKAFVDTIADSKEFSNKQRLACVKCDDKDGGFCAFPQSMGKNERVIAKTAKEMIDKLIKKGCSRCGSAPLHGNDVKYGQLTVNYVAKVCRDGVC</sequence>
<name>A0A8K0R7G4_9PLEO</name>
<keyword evidence="4" id="KW-1185">Reference proteome</keyword>
<dbReference type="Pfam" id="PF09044">
    <property type="entry name" value="Kp4"/>
    <property type="match status" value="2"/>
</dbReference>